<dbReference type="InterPro" id="IPR038726">
    <property type="entry name" value="PDDEXK_AddAB-type"/>
</dbReference>
<feature type="non-terminal residue" evidence="2">
    <location>
        <position position="1"/>
    </location>
</feature>
<name>A0A0F9IR93_9ZZZZ</name>
<accession>A0A0F9IR93</accession>
<organism evidence="2">
    <name type="scientific">marine sediment metagenome</name>
    <dbReference type="NCBI Taxonomy" id="412755"/>
    <lineage>
        <taxon>unclassified sequences</taxon>
        <taxon>metagenomes</taxon>
        <taxon>ecological metagenomes</taxon>
    </lineage>
</organism>
<evidence type="ECO:0000313" key="2">
    <source>
        <dbReference type="EMBL" id="KKL89667.1"/>
    </source>
</evidence>
<feature type="domain" description="PD-(D/E)XK endonuclease-like" evidence="1">
    <location>
        <begin position="8"/>
        <end position="302"/>
    </location>
</feature>
<dbReference type="Pfam" id="PF12705">
    <property type="entry name" value="PDDEXK_1"/>
    <property type="match status" value="1"/>
</dbReference>
<dbReference type="AlphaFoldDB" id="A0A0F9IR93"/>
<reference evidence="2" key="1">
    <citation type="journal article" date="2015" name="Nature">
        <title>Complex archaea that bridge the gap between prokaryotes and eukaryotes.</title>
        <authorList>
            <person name="Spang A."/>
            <person name="Saw J.H."/>
            <person name="Jorgensen S.L."/>
            <person name="Zaremba-Niedzwiedzka K."/>
            <person name="Martijn J."/>
            <person name="Lind A.E."/>
            <person name="van Eijk R."/>
            <person name="Schleper C."/>
            <person name="Guy L."/>
            <person name="Ettema T.J."/>
        </authorList>
    </citation>
    <scope>NUCLEOTIDE SEQUENCE</scope>
</reference>
<evidence type="ECO:0000259" key="1">
    <source>
        <dbReference type="Pfam" id="PF12705"/>
    </source>
</evidence>
<dbReference type="EMBL" id="LAZR01020222">
    <property type="protein sequence ID" value="KKL89667.1"/>
    <property type="molecule type" value="Genomic_DNA"/>
</dbReference>
<proteinExistence type="predicted"/>
<sequence>SQGGACRVHHCERRFMFQDKWGLHPKTRPYSRGMKVGSIIHLFLKYGIDGQEKVQKAVYESHQKLLDRIKKGEDLAGDLAREANDLNSAYETAKVVVIIYWEKFPVKNYVETLSREKELKGFLDVGGMMLPVIAILDWVVKDKRDGGVWIRDTKSTGRGVDAILVGYSYSFQSRFYRTAVDNWTEWAGDLRGFILDIVKTPAIKCCGKDEKQAAKVGCTPAEAYLQRVKEWYTENERGGDSYMTSRALPFVDPLYPAEFSRSLLKIASVWSRPLDDPENFDRDQTKASCFSFERRCPYYDLCMSAPISWPSQIEAEFQFVKPDEKRTEL</sequence>
<protein>
    <recommendedName>
        <fullName evidence="1">PD-(D/E)XK endonuclease-like domain-containing protein</fullName>
    </recommendedName>
</protein>
<gene>
    <name evidence="2" type="ORF">LCGC14_1912360</name>
</gene>
<comment type="caution">
    <text evidence="2">The sequence shown here is derived from an EMBL/GenBank/DDBJ whole genome shotgun (WGS) entry which is preliminary data.</text>
</comment>